<sequence>MRSQETRSQLVPSYLSTTIPANGADFSDFFCGKIRKLRDTFHDVTKPSLPPCPPSHSFSNFKPITRDDATKRISAMNSKSSALDPMPTQLVKLCLPELVDDLVNIANTSFEAGTVPRRHKRALVRPLLKKPGLDPDVLSNYRPVSNLLFEHKFLENMCFNQIDEYFNQFSLYSKFQSAYRRNHSTETALLRVRNDILVSMDNHKECILVLLDLTAAFDTIDHDILLQRLEHRFGINGIALKWFDSYLRGRTQRVCIDNCYSDDEPLFCGVPQGSGLGPILFTLYTSPLEDIILANDIDFMLFADDTQLYFSCKNLSDWTFIPEKCIDDIREWMAANRLVLNDSKTEVIHFHSKFRKVQADISSFRVGVTHVKPISVVRNLGVQFDEFSSMSSHVSKICQSASYSLYRIGKIRKLLDRTSTERLIHAFVTSHLDYCNSLLYGIEQQQLARLQLIQNSAARMVTRSRRHEHITPILIDLHWLPVSARIEFKSLVITYNIINGTAPHYLGSLISRQALPEPMQIANRTRQRNRHSMEIRLEPGRFAQKSFGARSFAYFAPDLWNALPNDIRAAPSLNVFKAHLKTHLFRKYYSF</sequence>
<name>A0A2G8JLG9_STIJA</name>
<dbReference type="SUPFAM" id="SSF56672">
    <property type="entry name" value="DNA/RNA polymerases"/>
    <property type="match status" value="1"/>
</dbReference>
<accession>A0A2G8JLG9</accession>
<dbReference type="Pfam" id="PF00078">
    <property type="entry name" value="RVT_1"/>
    <property type="match status" value="1"/>
</dbReference>
<feature type="domain" description="Reverse transcriptase" evidence="1">
    <location>
        <begin position="108"/>
        <end position="361"/>
    </location>
</feature>
<evidence type="ECO:0000259" key="1">
    <source>
        <dbReference type="PROSITE" id="PS50878"/>
    </source>
</evidence>
<keyword evidence="2" id="KW-0695">RNA-directed DNA polymerase</keyword>
<dbReference type="CDD" id="cd01650">
    <property type="entry name" value="RT_nLTR_like"/>
    <property type="match status" value="1"/>
</dbReference>
<protein>
    <submittedName>
        <fullName evidence="2">Reverse transcriptase-like protein</fullName>
    </submittedName>
</protein>
<dbReference type="EMBL" id="MRZV01001649">
    <property type="protein sequence ID" value="PIK36588.1"/>
    <property type="molecule type" value="Genomic_DNA"/>
</dbReference>
<dbReference type="OrthoDB" id="419189at2759"/>
<evidence type="ECO:0000313" key="3">
    <source>
        <dbReference type="Proteomes" id="UP000230750"/>
    </source>
</evidence>
<proteinExistence type="predicted"/>
<organism evidence="2 3">
    <name type="scientific">Stichopus japonicus</name>
    <name type="common">Sea cucumber</name>
    <dbReference type="NCBI Taxonomy" id="307972"/>
    <lineage>
        <taxon>Eukaryota</taxon>
        <taxon>Metazoa</taxon>
        <taxon>Echinodermata</taxon>
        <taxon>Eleutherozoa</taxon>
        <taxon>Echinozoa</taxon>
        <taxon>Holothuroidea</taxon>
        <taxon>Aspidochirotacea</taxon>
        <taxon>Aspidochirotida</taxon>
        <taxon>Stichopodidae</taxon>
        <taxon>Apostichopus</taxon>
    </lineage>
</organism>
<dbReference type="AlphaFoldDB" id="A0A2G8JLG9"/>
<keyword evidence="2" id="KW-0548">Nucleotidyltransferase</keyword>
<comment type="caution">
    <text evidence="2">The sequence shown here is derived from an EMBL/GenBank/DDBJ whole genome shotgun (WGS) entry which is preliminary data.</text>
</comment>
<keyword evidence="3" id="KW-1185">Reference proteome</keyword>
<dbReference type="InterPro" id="IPR000477">
    <property type="entry name" value="RT_dom"/>
</dbReference>
<dbReference type="PROSITE" id="PS50878">
    <property type="entry name" value="RT_POL"/>
    <property type="match status" value="1"/>
</dbReference>
<dbReference type="PANTHER" id="PTHR33332">
    <property type="entry name" value="REVERSE TRANSCRIPTASE DOMAIN-CONTAINING PROTEIN"/>
    <property type="match status" value="1"/>
</dbReference>
<evidence type="ECO:0000313" key="2">
    <source>
        <dbReference type="EMBL" id="PIK36588.1"/>
    </source>
</evidence>
<dbReference type="InterPro" id="IPR043502">
    <property type="entry name" value="DNA/RNA_pol_sf"/>
</dbReference>
<keyword evidence="2" id="KW-0808">Transferase</keyword>
<gene>
    <name evidence="2" type="ORF">BSL78_26582</name>
</gene>
<reference evidence="2 3" key="1">
    <citation type="journal article" date="2017" name="PLoS Biol.">
        <title>The sea cucumber genome provides insights into morphological evolution and visceral regeneration.</title>
        <authorList>
            <person name="Zhang X."/>
            <person name="Sun L."/>
            <person name="Yuan J."/>
            <person name="Sun Y."/>
            <person name="Gao Y."/>
            <person name="Zhang L."/>
            <person name="Li S."/>
            <person name="Dai H."/>
            <person name="Hamel J.F."/>
            <person name="Liu C."/>
            <person name="Yu Y."/>
            <person name="Liu S."/>
            <person name="Lin W."/>
            <person name="Guo K."/>
            <person name="Jin S."/>
            <person name="Xu P."/>
            <person name="Storey K.B."/>
            <person name="Huan P."/>
            <person name="Zhang T."/>
            <person name="Zhou Y."/>
            <person name="Zhang J."/>
            <person name="Lin C."/>
            <person name="Li X."/>
            <person name="Xing L."/>
            <person name="Huo D."/>
            <person name="Sun M."/>
            <person name="Wang L."/>
            <person name="Mercier A."/>
            <person name="Li F."/>
            <person name="Yang H."/>
            <person name="Xiang J."/>
        </authorList>
    </citation>
    <scope>NUCLEOTIDE SEQUENCE [LARGE SCALE GENOMIC DNA]</scope>
    <source>
        <strain evidence="2">Shaxun</strain>
        <tissue evidence="2">Muscle</tissue>
    </source>
</reference>
<dbReference type="GO" id="GO:0003964">
    <property type="term" value="F:RNA-directed DNA polymerase activity"/>
    <property type="evidence" value="ECO:0007669"/>
    <property type="project" value="UniProtKB-KW"/>
</dbReference>
<dbReference type="Proteomes" id="UP000230750">
    <property type="component" value="Unassembled WGS sequence"/>
</dbReference>